<dbReference type="GO" id="GO:0003677">
    <property type="term" value="F:DNA binding"/>
    <property type="evidence" value="ECO:0007669"/>
    <property type="project" value="UniProtKB-KW"/>
</dbReference>
<dbReference type="InterPro" id="IPR006119">
    <property type="entry name" value="Resolv_N"/>
</dbReference>
<dbReference type="InterPro" id="IPR011109">
    <property type="entry name" value="DNA_bind_recombinase_dom"/>
</dbReference>
<evidence type="ECO:0000256" key="4">
    <source>
        <dbReference type="PIRSR" id="PIRSR606118-50"/>
    </source>
</evidence>
<dbReference type="Gene3D" id="3.40.50.1390">
    <property type="entry name" value="Resolvase, N-terminal catalytic domain"/>
    <property type="match status" value="1"/>
</dbReference>
<evidence type="ECO:0000313" key="8">
    <source>
        <dbReference type="EMBL" id="AFV12188.1"/>
    </source>
</evidence>
<dbReference type="Proteomes" id="UP000000467">
    <property type="component" value="Chromosome"/>
</dbReference>
<feature type="active site" description="O-(5'-phospho-DNA)-serine intermediate" evidence="4 5">
    <location>
        <position position="11"/>
    </location>
</feature>
<dbReference type="InterPro" id="IPR025827">
    <property type="entry name" value="Zn_ribbon_recom_dom"/>
</dbReference>
<evidence type="ECO:0000259" key="7">
    <source>
        <dbReference type="PROSITE" id="PS51737"/>
    </source>
</evidence>
<dbReference type="AlphaFoldDB" id="K4LH21"/>
<proteinExistence type="predicted"/>
<gene>
    <name evidence="8" type="primary">cisA2</name>
    <name evidence="8" type="ordered locus">Tph_c19940</name>
</gene>
<dbReference type="CDD" id="cd00338">
    <property type="entry name" value="Ser_Recombinase"/>
    <property type="match status" value="1"/>
</dbReference>
<evidence type="ECO:0000313" key="9">
    <source>
        <dbReference type="Proteomes" id="UP000000467"/>
    </source>
</evidence>
<sequence length="539" mass="61586">MSAALIYLRVSTEEQAERGYSIAAQREECRAKAQELGATEITEFVDEGVSGSILERPALVAALEKLKAGGIRWFICLDTSRLSRSVAHQLLLIDEIKKAGAELIFVNSKFTDSPEDRFHLTVLSAVDEYERARTRLRSLIGKRAKAKSGKLTHSPGLYGYEFDKETDTLHIFEEEAKIIRLMYQWFTSEEDASPYEIARRLNAMGIPSPKGKRWAKQTVKRILANSAYAGTLYIRRYDTKDVKFNKYKPPAERVSRKERPAEEWIPISVPAIVDKQTWEAAQKRFENSRRRWRSCSTYPYLLSGLMRCGKCGTTMHGNLVTSKGKKRAYYVCTAKSPGIPGRERCKSQYLNAPELEEVVWERVSGWLTNPERLREELHAAFPDETAKALEIELITIEKELVQVSKERSRVATVFQKGLIPEDEMEQRLREIKERWEYLSRRREQILMELSRHDLAAQEMERLEELAAQVGDILEALSLEEKKRLVNLLIEEITVTGKRIDIKAKIPETIPENIGILETANSFYGRHDAACGRPPLSGGC</sequence>
<dbReference type="PROSITE" id="PS51736">
    <property type="entry name" value="RECOMBINASES_3"/>
    <property type="match status" value="1"/>
</dbReference>
<dbReference type="RefSeq" id="WP_015051064.1">
    <property type="nucleotide sequence ID" value="NC_018870.1"/>
</dbReference>
<protein>
    <submittedName>
        <fullName evidence="8">DNA recombinase CisA</fullName>
    </submittedName>
</protein>
<dbReference type="KEGG" id="tpz:Tph_c19940"/>
<dbReference type="GO" id="GO:0000150">
    <property type="term" value="F:DNA strand exchange activity"/>
    <property type="evidence" value="ECO:0007669"/>
    <property type="project" value="InterPro"/>
</dbReference>
<dbReference type="InterPro" id="IPR036162">
    <property type="entry name" value="Resolvase-like_N_sf"/>
</dbReference>
<dbReference type="Pfam" id="PF13408">
    <property type="entry name" value="Zn_ribbon_recom"/>
    <property type="match status" value="1"/>
</dbReference>
<dbReference type="PROSITE" id="PS00397">
    <property type="entry name" value="RECOMBINASES_1"/>
    <property type="match status" value="1"/>
</dbReference>
<dbReference type="PANTHER" id="PTHR30461">
    <property type="entry name" value="DNA-INVERTASE FROM LAMBDOID PROPHAGE"/>
    <property type="match status" value="1"/>
</dbReference>
<evidence type="ECO:0000256" key="5">
    <source>
        <dbReference type="PROSITE-ProRule" id="PRU10137"/>
    </source>
</evidence>
<dbReference type="InterPro" id="IPR038109">
    <property type="entry name" value="DNA_bind_recomb_sf"/>
</dbReference>
<dbReference type="OrthoDB" id="1094757at2"/>
<evidence type="ECO:0000256" key="2">
    <source>
        <dbReference type="ARBA" id="ARBA00023125"/>
    </source>
</evidence>
<dbReference type="Gene3D" id="3.90.1750.20">
    <property type="entry name" value="Putative Large Serine Recombinase, Chain B, Domain 2"/>
    <property type="match status" value="1"/>
</dbReference>
<keyword evidence="3" id="KW-0233">DNA recombination</keyword>
<dbReference type="InterPro" id="IPR050639">
    <property type="entry name" value="SSR_resolvase"/>
</dbReference>
<keyword evidence="1" id="KW-0229">DNA integration</keyword>
<dbReference type="SUPFAM" id="SSF53041">
    <property type="entry name" value="Resolvase-like"/>
    <property type="match status" value="1"/>
</dbReference>
<feature type="domain" description="Resolvase/invertase-type recombinase catalytic" evidence="6">
    <location>
        <begin position="3"/>
        <end position="149"/>
    </location>
</feature>
<dbReference type="GO" id="GO:0015074">
    <property type="term" value="P:DNA integration"/>
    <property type="evidence" value="ECO:0007669"/>
    <property type="project" value="UniProtKB-KW"/>
</dbReference>
<evidence type="ECO:0000256" key="1">
    <source>
        <dbReference type="ARBA" id="ARBA00022908"/>
    </source>
</evidence>
<dbReference type="InterPro" id="IPR006118">
    <property type="entry name" value="Recombinase_CS"/>
</dbReference>
<keyword evidence="9" id="KW-1185">Reference proteome</keyword>
<evidence type="ECO:0000256" key="3">
    <source>
        <dbReference type="ARBA" id="ARBA00023172"/>
    </source>
</evidence>
<dbReference type="Pfam" id="PF07508">
    <property type="entry name" value="Recombinase"/>
    <property type="match status" value="1"/>
</dbReference>
<evidence type="ECO:0000259" key="6">
    <source>
        <dbReference type="PROSITE" id="PS51736"/>
    </source>
</evidence>
<accession>K4LH21</accession>
<keyword evidence="2" id="KW-0238">DNA-binding</keyword>
<dbReference type="PROSITE" id="PS51737">
    <property type="entry name" value="RECOMBINASE_DNA_BIND"/>
    <property type="match status" value="1"/>
</dbReference>
<dbReference type="HOGENOM" id="CLU_010686_18_3_9"/>
<dbReference type="PANTHER" id="PTHR30461:SF23">
    <property type="entry name" value="DNA RECOMBINASE-RELATED"/>
    <property type="match status" value="1"/>
</dbReference>
<dbReference type="Pfam" id="PF00239">
    <property type="entry name" value="Resolvase"/>
    <property type="match status" value="1"/>
</dbReference>
<organism evidence="8 9">
    <name type="scientific">Thermacetogenium phaeum (strain ATCC BAA-254 / DSM 26808 / PB)</name>
    <dbReference type="NCBI Taxonomy" id="1089553"/>
    <lineage>
        <taxon>Bacteria</taxon>
        <taxon>Bacillati</taxon>
        <taxon>Bacillota</taxon>
        <taxon>Clostridia</taxon>
        <taxon>Thermoanaerobacterales</taxon>
        <taxon>Thermoanaerobacteraceae</taxon>
        <taxon>Thermacetogenium</taxon>
    </lineage>
</organism>
<reference evidence="8 9" key="1">
    <citation type="journal article" date="2012" name="BMC Genomics">
        <title>Genome-guided analysis of physiological and morphological traits of the fermentative acetate oxidizer Thermacetogenium phaeum.</title>
        <authorList>
            <person name="Oehler D."/>
            <person name="Poehlein A."/>
            <person name="Leimbach A."/>
            <person name="Muller N."/>
            <person name="Daniel R."/>
            <person name="Gottschalk G."/>
            <person name="Schink B."/>
        </authorList>
    </citation>
    <scope>NUCLEOTIDE SEQUENCE [LARGE SCALE GENOMIC DNA]</scope>
    <source>
        <strain evidence="9">ATCC BAA-254 / DSM 26808 / PB</strain>
    </source>
</reference>
<feature type="domain" description="Recombinase" evidence="7">
    <location>
        <begin position="157"/>
        <end position="291"/>
    </location>
</feature>
<dbReference type="eggNOG" id="COG1961">
    <property type="taxonomic scope" value="Bacteria"/>
</dbReference>
<dbReference type="EMBL" id="CP003732">
    <property type="protein sequence ID" value="AFV12188.1"/>
    <property type="molecule type" value="Genomic_DNA"/>
</dbReference>
<name>K4LH21_THEPS</name>
<dbReference type="SMART" id="SM00857">
    <property type="entry name" value="Resolvase"/>
    <property type="match status" value="1"/>
</dbReference>
<dbReference type="STRING" id="1089553.Tph_c19940"/>